<dbReference type="Pfam" id="PF02823">
    <property type="entry name" value="ATP-synt_DE_N"/>
    <property type="match status" value="1"/>
</dbReference>
<evidence type="ECO:0000256" key="6">
    <source>
        <dbReference type="ARBA" id="ARBA00022781"/>
    </source>
</evidence>
<dbReference type="PANTHER" id="PTHR13822:SF7">
    <property type="entry name" value="ATP SYNTHASE SUBUNIT DELTA, MITOCHONDRIAL"/>
    <property type="match status" value="1"/>
</dbReference>
<dbReference type="InterPro" id="IPR048938">
    <property type="entry name" value="ATPD_C_fung"/>
</dbReference>
<comment type="subunit">
    <text evidence="3">F-type ATPases have 2 components, CF(1) - the catalytic core - and CF(0) - the membrane proton channel. CF(1) has five subunits: alpha(3), beta(3), gamma(1), delta(1), epsilon(1). CF(0) has three main subunits: a, b and c.</text>
</comment>
<dbReference type="SUPFAM" id="SSF51344">
    <property type="entry name" value="Epsilon subunit of F1F0-ATP synthase N-terminal domain"/>
    <property type="match status" value="1"/>
</dbReference>
<evidence type="ECO:0000256" key="11">
    <source>
        <dbReference type="ARBA" id="ARBA00023136"/>
    </source>
</evidence>
<evidence type="ECO:0000256" key="3">
    <source>
        <dbReference type="ARBA" id="ARBA00011648"/>
    </source>
</evidence>
<evidence type="ECO:0000313" key="18">
    <source>
        <dbReference type="EMBL" id="SMN21434.1"/>
    </source>
</evidence>
<dbReference type="PANTHER" id="PTHR13822">
    <property type="entry name" value="ATP SYNTHASE DELTA/EPSILON CHAIN"/>
    <property type="match status" value="1"/>
</dbReference>
<dbReference type="GO" id="GO:0046933">
    <property type="term" value="F:proton-transporting ATP synthase activity, rotational mechanism"/>
    <property type="evidence" value="ECO:0007669"/>
    <property type="project" value="InterPro"/>
</dbReference>
<keyword evidence="5" id="KW-0813">Transport</keyword>
<feature type="domain" description="ATP synthase F1 complex delta/epsilon subunit N-terminal" evidence="16">
    <location>
        <begin position="32"/>
        <end position="106"/>
    </location>
</feature>
<evidence type="ECO:0000256" key="2">
    <source>
        <dbReference type="ARBA" id="ARBA00005712"/>
    </source>
</evidence>
<evidence type="ECO:0000256" key="7">
    <source>
        <dbReference type="ARBA" id="ARBA00022792"/>
    </source>
</evidence>
<dbReference type="OrthoDB" id="270171at2759"/>
<dbReference type="GO" id="GO:0045259">
    <property type="term" value="C:proton-transporting ATP synthase complex"/>
    <property type="evidence" value="ECO:0007669"/>
    <property type="project" value="UniProtKB-KW"/>
</dbReference>
<keyword evidence="11" id="KW-0472">Membrane</keyword>
<evidence type="ECO:0000256" key="1">
    <source>
        <dbReference type="ARBA" id="ARBA00004273"/>
    </source>
</evidence>
<keyword evidence="13" id="KW-0066">ATP synthesis</keyword>
<dbReference type="Gene3D" id="2.60.15.10">
    <property type="entry name" value="F0F1 ATP synthase delta/epsilon subunit, N-terminal"/>
    <property type="match status" value="1"/>
</dbReference>
<proteinExistence type="inferred from homology"/>
<name>A0A1X7R755_9SACH</name>
<dbReference type="FunFam" id="2.60.15.10:FF:000003">
    <property type="entry name" value="ATP synthase subunit delta, mitochondrial"/>
    <property type="match status" value="1"/>
</dbReference>
<dbReference type="InterPro" id="IPR001469">
    <property type="entry name" value="ATP_synth_F1_dsu/esu"/>
</dbReference>
<keyword evidence="7" id="KW-0999">Mitochondrion inner membrane</keyword>
<dbReference type="STRING" id="1789683.A0A1X7R755"/>
<gene>
    <name evidence="18" type="ORF">KASA_0K00869G</name>
</gene>
<evidence type="ECO:0000256" key="9">
    <source>
        <dbReference type="ARBA" id="ARBA00023065"/>
    </source>
</evidence>
<protein>
    <recommendedName>
        <fullName evidence="4">ATP synthase subunit delta, mitochondrial</fullName>
    </recommendedName>
    <alternativeName>
        <fullName evidence="14">F-ATPase delta subunit</fullName>
    </alternativeName>
</protein>
<evidence type="ECO:0000259" key="17">
    <source>
        <dbReference type="Pfam" id="PF21334"/>
    </source>
</evidence>
<evidence type="ECO:0000256" key="4">
    <source>
        <dbReference type="ARBA" id="ARBA00016960"/>
    </source>
</evidence>
<dbReference type="HAMAP" id="MF_00530">
    <property type="entry name" value="ATP_synth_epsil_bac"/>
    <property type="match status" value="1"/>
</dbReference>
<evidence type="ECO:0000256" key="13">
    <source>
        <dbReference type="ARBA" id="ARBA00023310"/>
    </source>
</evidence>
<dbReference type="EMBL" id="FXLY01000008">
    <property type="protein sequence ID" value="SMN21434.1"/>
    <property type="molecule type" value="Genomic_DNA"/>
</dbReference>
<dbReference type="InterPro" id="IPR036771">
    <property type="entry name" value="ATPsynth_dsu/esu_N"/>
</dbReference>
<dbReference type="GO" id="GO:0005743">
    <property type="term" value="C:mitochondrial inner membrane"/>
    <property type="evidence" value="ECO:0007669"/>
    <property type="project" value="UniProtKB-SubCell"/>
</dbReference>
<evidence type="ECO:0000259" key="16">
    <source>
        <dbReference type="Pfam" id="PF02823"/>
    </source>
</evidence>
<dbReference type="NCBIfam" id="TIGR01216">
    <property type="entry name" value="ATP_synt_epsi"/>
    <property type="match status" value="1"/>
</dbReference>
<dbReference type="Pfam" id="PF21334">
    <property type="entry name" value="ATPD_C_fung"/>
    <property type="match status" value="1"/>
</dbReference>
<comment type="similarity">
    <text evidence="2">Belongs to the ATPase epsilon chain family.</text>
</comment>
<dbReference type="Gene3D" id="6.10.140.880">
    <property type="match status" value="1"/>
</dbReference>
<organism evidence="18 19">
    <name type="scientific">Maudiozyma saulgeensis</name>
    <dbReference type="NCBI Taxonomy" id="1789683"/>
    <lineage>
        <taxon>Eukaryota</taxon>
        <taxon>Fungi</taxon>
        <taxon>Dikarya</taxon>
        <taxon>Ascomycota</taxon>
        <taxon>Saccharomycotina</taxon>
        <taxon>Saccharomycetes</taxon>
        <taxon>Saccharomycetales</taxon>
        <taxon>Saccharomycetaceae</taxon>
        <taxon>Maudiozyma</taxon>
    </lineage>
</organism>
<keyword evidence="9" id="KW-0406">Ion transport</keyword>
<evidence type="ECO:0000313" key="19">
    <source>
        <dbReference type="Proteomes" id="UP000196158"/>
    </source>
</evidence>
<comment type="function">
    <text evidence="15">Mitochondrial membrane ATP synthase (F(1)F(0) ATP synthase or Complex V) produces ATP from ADP in the presence of a proton gradient across the membrane which is generated by electron transport complexes of the respiratory chain. F-type ATPases consist of two structural domains, F(1) - containing the extramembraneous catalytic core, and F(0) - containing the membrane proton channel, linked together by a central stalk and a peripheral stalk. During catalysis, ATP turnover in the catalytic domain of F(1) is coupled via a rotary mechanism of the central stalk subunits to proton translocation. Part of the complex F(1) domain and of the central stalk which is part of the complex rotary element. Rotation of the central stalk against the surrounding alpha(3)beta(3) subunits leads to hydrolysis of ATP in three separate catalytic sites on the beta subunits.</text>
</comment>
<evidence type="ECO:0000256" key="12">
    <source>
        <dbReference type="ARBA" id="ARBA00023196"/>
    </source>
</evidence>
<dbReference type="InterPro" id="IPR020546">
    <property type="entry name" value="ATP_synth_F1_dsu/esu_N"/>
</dbReference>
<evidence type="ECO:0000256" key="15">
    <source>
        <dbReference type="ARBA" id="ARBA00045605"/>
    </source>
</evidence>
<keyword evidence="19" id="KW-1185">Reference proteome</keyword>
<accession>A0A1X7R755</accession>
<evidence type="ECO:0000256" key="5">
    <source>
        <dbReference type="ARBA" id="ARBA00022448"/>
    </source>
</evidence>
<evidence type="ECO:0000256" key="10">
    <source>
        <dbReference type="ARBA" id="ARBA00023128"/>
    </source>
</evidence>
<dbReference type="Proteomes" id="UP000196158">
    <property type="component" value="Unassembled WGS sequence"/>
</dbReference>
<evidence type="ECO:0000256" key="14">
    <source>
        <dbReference type="ARBA" id="ARBA00031669"/>
    </source>
</evidence>
<keyword evidence="10" id="KW-0496">Mitochondrion</keyword>
<sequence length="163" mass="17550">MLSRTIATARTLPRSINLISRRTYVEAVENVLKLQFSLPHETLYSGVKVNQVNLPAQSGKMGILANHVPTIEQLSPGVVEILEENSNTAKKYFISGGFATVQPNSVLSITAAEAFPLESFSSEHIRTLLSEAKGKLADSDATVAAEAAITVEVLEQLEAATKQ</sequence>
<keyword evidence="12" id="KW-0139">CF(1)</keyword>
<keyword evidence="6" id="KW-0375">Hydrogen ion transport</keyword>
<evidence type="ECO:0000256" key="8">
    <source>
        <dbReference type="ARBA" id="ARBA00022946"/>
    </source>
</evidence>
<keyword evidence="8" id="KW-0809">Transit peptide</keyword>
<comment type="subcellular location">
    <subcellularLocation>
        <location evidence="1">Mitochondrion inner membrane</location>
    </subcellularLocation>
</comment>
<reference evidence="18 19" key="1">
    <citation type="submission" date="2017-04" db="EMBL/GenBank/DDBJ databases">
        <authorList>
            <person name="Afonso C.L."/>
            <person name="Miller P.J."/>
            <person name="Scott M.A."/>
            <person name="Spackman E."/>
            <person name="Goraichik I."/>
            <person name="Dimitrov K.M."/>
            <person name="Suarez D.L."/>
            <person name="Swayne D.E."/>
        </authorList>
    </citation>
    <scope>NUCLEOTIDE SEQUENCE [LARGE SCALE GENOMIC DNA]</scope>
</reference>
<feature type="domain" description="F1F0-ATP synthase subunit delta C-terminal" evidence="17">
    <location>
        <begin position="120"/>
        <end position="159"/>
    </location>
</feature>
<dbReference type="AlphaFoldDB" id="A0A1X7R755"/>
<dbReference type="CDD" id="cd12152">
    <property type="entry name" value="F1-ATPase_delta"/>
    <property type="match status" value="1"/>
</dbReference>